<evidence type="ECO:0008006" key="3">
    <source>
        <dbReference type="Google" id="ProtNLM"/>
    </source>
</evidence>
<dbReference type="InterPro" id="IPR029063">
    <property type="entry name" value="SAM-dependent_MTases_sf"/>
</dbReference>
<evidence type="ECO:0000313" key="2">
    <source>
        <dbReference type="Proteomes" id="UP001220010"/>
    </source>
</evidence>
<dbReference type="EMBL" id="JARFPK010000050">
    <property type="protein sequence ID" value="MDF0591607.1"/>
    <property type="molecule type" value="Genomic_DNA"/>
</dbReference>
<sequence>MLLHEMLDIDDDEEVFIAEESLADLISLPVTMEILGSGLDLRGYIEIREDRGRDDFGIGGDGPLLGVAIKLAEPADIWLLVTDRFGGSHPLEDLPKGSASKVVTAGERRFFEGLVEGLSHALKEELFCESCPIQSPPLFVPEREESLIEFLRPLLPVGGEVLEVCSGSGMATQALKKLGFRPWTADLDSCEICMGLKEGYIDPDRAMVLDARLLDRFFYQREFDAVVGFMVGLIDEVNWPLWKEVLIKSSKLANDMVIYTTYTEREARRVAEALRSEGWACEVAANPDDLGIYDQWACTGRRRR</sequence>
<proteinExistence type="predicted"/>
<reference evidence="1 2" key="1">
    <citation type="submission" date="2023-03" db="EMBL/GenBank/DDBJ databases">
        <title>WGS of Methanotrichaceae archaeon Mx.</title>
        <authorList>
            <person name="Sorokin D.Y."/>
            <person name="Merkel A.Y."/>
        </authorList>
    </citation>
    <scope>NUCLEOTIDE SEQUENCE [LARGE SCALE GENOMIC DNA]</scope>
    <source>
        <strain evidence="1 2">Mx</strain>
    </source>
</reference>
<keyword evidence="2" id="KW-1185">Reference proteome</keyword>
<organism evidence="1 2">
    <name type="scientific">Candidatus Methanocrinis natronophilus</name>
    <dbReference type="NCBI Taxonomy" id="3033396"/>
    <lineage>
        <taxon>Archaea</taxon>
        <taxon>Methanobacteriati</taxon>
        <taxon>Methanobacteriota</taxon>
        <taxon>Stenosarchaea group</taxon>
        <taxon>Methanomicrobia</taxon>
        <taxon>Methanotrichales</taxon>
        <taxon>Methanotrichaceae</taxon>
        <taxon>Methanocrinis</taxon>
    </lineage>
</organism>
<protein>
    <recommendedName>
        <fullName evidence="3">Class I SAM-dependent methyltransferase</fullName>
    </recommendedName>
</protein>
<accession>A0ABT5XA84</accession>
<dbReference type="Proteomes" id="UP001220010">
    <property type="component" value="Unassembled WGS sequence"/>
</dbReference>
<gene>
    <name evidence="1" type="ORF">P0O15_10600</name>
</gene>
<evidence type="ECO:0000313" key="1">
    <source>
        <dbReference type="EMBL" id="MDF0591607.1"/>
    </source>
</evidence>
<name>A0ABT5XA84_9EURY</name>
<dbReference type="SUPFAM" id="SSF53335">
    <property type="entry name" value="S-adenosyl-L-methionine-dependent methyltransferases"/>
    <property type="match status" value="1"/>
</dbReference>
<dbReference type="RefSeq" id="WP_316967335.1">
    <property type="nucleotide sequence ID" value="NZ_JARFPK010000050.1"/>
</dbReference>
<comment type="caution">
    <text evidence="1">The sequence shown here is derived from an EMBL/GenBank/DDBJ whole genome shotgun (WGS) entry which is preliminary data.</text>
</comment>